<protein>
    <submittedName>
        <fullName evidence="1">Uncharacterized protein</fullName>
    </submittedName>
</protein>
<accession>A0ACB6ZWF5</accession>
<name>A0ACB6ZWF5_THEGA</name>
<proteinExistence type="predicted"/>
<gene>
    <name evidence="1" type="ORF">BDM02DRAFT_3182323</name>
</gene>
<sequence length="284" mass="32990">MPGGESRSDYIALPTERPGQLYLEDENGPFNSRKPSVFDSRLFFWACIGAICSSVLSMGLFVMGSFPTHPTPESYKSTDPPRRITTYMNLDRVHRNASEKFKPIDSFAYVVLQLKTDDPQRKVYEDDRIYYSREGAIYPDDRRFLVTKETSTIMQFRNMDHQMERCEVQGLVPPSNMPHNPAADIDYSGKMDVWLLDSSHELSRYVLWDRAPKRVKKLTTFRFRQNSEQLTIVESFHCPSLGFSTFEFVCSGETPNCNVDFWWVKKIPLNGVWLKQFDSYGENH</sequence>
<reference evidence="1" key="2">
    <citation type="journal article" date="2020" name="Nat. Commun.">
        <title>Large-scale genome sequencing of mycorrhizal fungi provides insights into the early evolution of symbiotic traits.</title>
        <authorList>
            <person name="Miyauchi S."/>
            <person name="Kiss E."/>
            <person name="Kuo A."/>
            <person name="Drula E."/>
            <person name="Kohler A."/>
            <person name="Sanchez-Garcia M."/>
            <person name="Morin E."/>
            <person name="Andreopoulos B."/>
            <person name="Barry K.W."/>
            <person name="Bonito G."/>
            <person name="Buee M."/>
            <person name="Carver A."/>
            <person name="Chen C."/>
            <person name="Cichocki N."/>
            <person name="Clum A."/>
            <person name="Culley D."/>
            <person name="Crous P.W."/>
            <person name="Fauchery L."/>
            <person name="Girlanda M."/>
            <person name="Hayes R.D."/>
            <person name="Keri Z."/>
            <person name="LaButti K."/>
            <person name="Lipzen A."/>
            <person name="Lombard V."/>
            <person name="Magnuson J."/>
            <person name="Maillard F."/>
            <person name="Murat C."/>
            <person name="Nolan M."/>
            <person name="Ohm R.A."/>
            <person name="Pangilinan J."/>
            <person name="Pereira M.F."/>
            <person name="Perotto S."/>
            <person name="Peter M."/>
            <person name="Pfister S."/>
            <person name="Riley R."/>
            <person name="Sitrit Y."/>
            <person name="Stielow J.B."/>
            <person name="Szollosi G."/>
            <person name="Zifcakova L."/>
            <person name="Stursova M."/>
            <person name="Spatafora J.W."/>
            <person name="Tedersoo L."/>
            <person name="Vaario L.M."/>
            <person name="Yamada A."/>
            <person name="Yan M."/>
            <person name="Wang P."/>
            <person name="Xu J."/>
            <person name="Bruns T."/>
            <person name="Baldrian P."/>
            <person name="Vilgalys R."/>
            <person name="Dunand C."/>
            <person name="Henrissat B."/>
            <person name="Grigoriev I.V."/>
            <person name="Hibbett D."/>
            <person name="Nagy L.G."/>
            <person name="Martin F.M."/>
        </authorList>
    </citation>
    <scope>NUCLEOTIDE SEQUENCE</scope>
    <source>
        <strain evidence="1">P2</strain>
    </source>
</reference>
<keyword evidence="2" id="KW-1185">Reference proteome</keyword>
<organism evidence="1 2">
    <name type="scientific">Thelephora ganbajun</name>
    <name type="common">Ganba fungus</name>
    <dbReference type="NCBI Taxonomy" id="370292"/>
    <lineage>
        <taxon>Eukaryota</taxon>
        <taxon>Fungi</taxon>
        <taxon>Dikarya</taxon>
        <taxon>Basidiomycota</taxon>
        <taxon>Agaricomycotina</taxon>
        <taxon>Agaricomycetes</taxon>
        <taxon>Thelephorales</taxon>
        <taxon>Thelephoraceae</taxon>
        <taxon>Thelephora</taxon>
    </lineage>
</organism>
<dbReference type="EMBL" id="MU117962">
    <property type="protein sequence ID" value="KAF9653879.1"/>
    <property type="molecule type" value="Genomic_DNA"/>
</dbReference>
<comment type="caution">
    <text evidence="1">The sequence shown here is derived from an EMBL/GenBank/DDBJ whole genome shotgun (WGS) entry which is preliminary data.</text>
</comment>
<dbReference type="Proteomes" id="UP000886501">
    <property type="component" value="Unassembled WGS sequence"/>
</dbReference>
<evidence type="ECO:0000313" key="1">
    <source>
        <dbReference type="EMBL" id="KAF9653879.1"/>
    </source>
</evidence>
<reference evidence="1" key="1">
    <citation type="submission" date="2019-10" db="EMBL/GenBank/DDBJ databases">
        <authorList>
            <consortium name="DOE Joint Genome Institute"/>
            <person name="Kuo A."/>
            <person name="Miyauchi S."/>
            <person name="Kiss E."/>
            <person name="Drula E."/>
            <person name="Kohler A."/>
            <person name="Sanchez-Garcia M."/>
            <person name="Andreopoulos B."/>
            <person name="Barry K.W."/>
            <person name="Bonito G."/>
            <person name="Buee M."/>
            <person name="Carver A."/>
            <person name="Chen C."/>
            <person name="Cichocki N."/>
            <person name="Clum A."/>
            <person name="Culley D."/>
            <person name="Crous P.W."/>
            <person name="Fauchery L."/>
            <person name="Girlanda M."/>
            <person name="Hayes R."/>
            <person name="Keri Z."/>
            <person name="Labutti K."/>
            <person name="Lipzen A."/>
            <person name="Lombard V."/>
            <person name="Magnuson J."/>
            <person name="Maillard F."/>
            <person name="Morin E."/>
            <person name="Murat C."/>
            <person name="Nolan M."/>
            <person name="Ohm R."/>
            <person name="Pangilinan J."/>
            <person name="Pereira M."/>
            <person name="Perotto S."/>
            <person name="Peter M."/>
            <person name="Riley R."/>
            <person name="Sitrit Y."/>
            <person name="Stielow B."/>
            <person name="Szollosi G."/>
            <person name="Zifcakova L."/>
            <person name="Stursova M."/>
            <person name="Spatafora J.W."/>
            <person name="Tedersoo L."/>
            <person name="Vaario L.-M."/>
            <person name="Yamada A."/>
            <person name="Yan M."/>
            <person name="Wang P."/>
            <person name="Xu J."/>
            <person name="Bruns T."/>
            <person name="Baldrian P."/>
            <person name="Vilgalys R."/>
            <person name="Henrissat B."/>
            <person name="Grigoriev I.V."/>
            <person name="Hibbett D."/>
            <person name="Nagy L.G."/>
            <person name="Martin F.M."/>
        </authorList>
    </citation>
    <scope>NUCLEOTIDE SEQUENCE</scope>
    <source>
        <strain evidence="1">P2</strain>
    </source>
</reference>
<evidence type="ECO:0000313" key="2">
    <source>
        <dbReference type="Proteomes" id="UP000886501"/>
    </source>
</evidence>